<dbReference type="EMBL" id="JBBNAF010000004">
    <property type="protein sequence ID" value="KAK9151790.1"/>
    <property type="molecule type" value="Genomic_DNA"/>
</dbReference>
<comment type="caution">
    <text evidence="2">The sequence shown here is derived from an EMBL/GenBank/DDBJ whole genome shotgun (WGS) entry which is preliminary data.</text>
</comment>
<feature type="compositionally biased region" description="Polar residues" evidence="1">
    <location>
        <begin position="436"/>
        <end position="452"/>
    </location>
</feature>
<feature type="region of interest" description="Disordered" evidence="1">
    <location>
        <begin position="200"/>
        <end position="231"/>
    </location>
</feature>
<feature type="compositionally biased region" description="Polar residues" evidence="1">
    <location>
        <begin position="524"/>
        <end position="535"/>
    </location>
</feature>
<dbReference type="Proteomes" id="UP001420932">
    <property type="component" value="Unassembled WGS sequence"/>
</dbReference>
<feature type="region of interest" description="Disordered" evidence="1">
    <location>
        <begin position="412"/>
        <end position="470"/>
    </location>
</feature>
<feature type="compositionally biased region" description="Basic and acidic residues" evidence="1">
    <location>
        <begin position="453"/>
        <end position="470"/>
    </location>
</feature>
<name>A0AAP0KGW2_9MAGN</name>
<reference evidence="2 3" key="1">
    <citation type="submission" date="2024-01" db="EMBL/GenBank/DDBJ databases">
        <title>Genome assemblies of Stephania.</title>
        <authorList>
            <person name="Yang L."/>
        </authorList>
    </citation>
    <scope>NUCLEOTIDE SEQUENCE [LARGE SCALE GENOMIC DNA]</scope>
    <source>
        <strain evidence="2">YNDBR</strain>
        <tissue evidence="2">Leaf</tissue>
    </source>
</reference>
<feature type="compositionally biased region" description="Basic residues" evidence="1">
    <location>
        <begin position="420"/>
        <end position="429"/>
    </location>
</feature>
<accession>A0AAP0KGW2</accession>
<keyword evidence="3" id="KW-1185">Reference proteome</keyword>
<dbReference type="PANTHER" id="PTHR38371:SF1">
    <property type="entry name" value="RHO GTPASE-ACTIVATING PROTEIN"/>
    <property type="match status" value="1"/>
</dbReference>
<feature type="region of interest" description="Disordered" evidence="1">
    <location>
        <begin position="498"/>
        <end position="554"/>
    </location>
</feature>
<feature type="region of interest" description="Disordered" evidence="1">
    <location>
        <begin position="22"/>
        <end position="43"/>
    </location>
</feature>
<proteinExistence type="predicted"/>
<organism evidence="2 3">
    <name type="scientific">Stephania yunnanensis</name>
    <dbReference type="NCBI Taxonomy" id="152371"/>
    <lineage>
        <taxon>Eukaryota</taxon>
        <taxon>Viridiplantae</taxon>
        <taxon>Streptophyta</taxon>
        <taxon>Embryophyta</taxon>
        <taxon>Tracheophyta</taxon>
        <taxon>Spermatophyta</taxon>
        <taxon>Magnoliopsida</taxon>
        <taxon>Ranunculales</taxon>
        <taxon>Menispermaceae</taxon>
        <taxon>Menispermoideae</taxon>
        <taxon>Cissampelideae</taxon>
        <taxon>Stephania</taxon>
    </lineage>
</organism>
<dbReference type="PANTHER" id="PTHR38371">
    <property type="entry name" value="RHO GTPASE-ACTIVATING PROTEIN"/>
    <property type="match status" value="1"/>
</dbReference>
<gene>
    <name evidence="2" type="ORF">Syun_010099</name>
</gene>
<feature type="compositionally biased region" description="Polar residues" evidence="1">
    <location>
        <begin position="24"/>
        <end position="43"/>
    </location>
</feature>
<protein>
    <submittedName>
        <fullName evidence="2">Uncharacterized protein</fullName>
    </submittedName>
</protein>
<sequence length="554" mass="61277">MDDFEAPSFSLGLDLDLDLDFGSETLTNPNEQSIGQRTDVTDPTISVISDESFDEDEQDFRGRDLGREEEQRRVFKRLKRGSQTQPLSTSCGAKIGEVGLGLGLKVDEEIEEFSSQEDGIGEGSSLMQSHSLCSSSKLTQNVLTRQSWSKAKGGKTNPVSGASASINLEVSDTKLMFPKLISPIRRFQLLDSDSDLDDTPIIENRCNDPHVGTSEKEKKSGSSQCGTREQKKKAVLSAGIPRIEDLWKNFTPKEAASVSTPALDDFFEEYYRSSKDNTAAQCSAERMHLNSSKGYENCINGNAESVGISESLPPAYQYFFHDDPRIQRLVRDRLPNFFPIGVVDDQGNKSDAAAIDYMHQFGNGETSYQLYSKVNKILEGSSRGAKRNVKSSLTKEASQVSNVWQDPKSCVSKVQGGRAKGGRKNAKKPCAREASEASSSWMNPKSAVSNSKDAGRRRVHADSHSVGHWYTGEDGRKVYVSKNGQEYTGRMAYRQYKKESGAGFKRSGRKPFQRRNLDVGTPRSPKSNGGHSTSDLGHDHQPRRVPHLRYLQVG</sequence>
<feature type="compositionally biased region" description="Basic and acidic residues" evidence="1">
    <location>
        <begin position="205"/>
        <end position="220"/>
    </location>
</feature>
<evidence type="ECO:0000313" key="2">
    <source>
        <dbReference type="EMBL" id="KAK9151790.1"/>
    </source>
</evidence>
<dbReference type="AlphaFoldDB" id="A0AAP0KGW2"/>
<evidence type="ECO:0000313" key="3">
    <source>
        <dbReference type="Proteomes" id="UP001420932"/>
    </source>
</evidence>
<evidence type="ECO:0000256" key="1">
    <source>
        <dbReference type="SAM" id="MobiDB-lite"/>
    </source>
</evidence>